<evidence type="ECO:0000256" key="3">
    <source>
        <dbReference type="ARBA" id="ARBA00023098"/>
    </source>
</evidence>
<protein>
    <submittedName>
        <fullName evidence="5">Dienelactone hydrolase</fullName>
    </submittedName>
</protein>
<dbReference type="PANTHER" id="PTHR10272:SF0">
    <property type="entry name" value="PLATELET-ACTIVATING FACTOR ACETYLHYDROLASE"/>
    <property type="match status" value="1"/>
</dbReference>
<comment type="caution">
    <text evidence="5">The sequence shown here is derived from an EMBL/GenBank/DDBJ whole genome shotgun (WGS) entry which is preliminary data.</text>
</comment>
<feature type="signal peptide" evidence="4">
    <location>
        <begin position="1"/>
        <end position="23"/>
    </location>
</feature>
<dbReference type="Gene3D" id="3.40.50.1820">
    <property type="entry name" value="alpha/beta hydrolase"/>
    <property type="match status" value="1"/>
</dbReference>
<sequence>MMLRTTAAAAAALLIAGGGVAQAADTVRLPAPTGPHRVGVTTLHLVDHDRPDPWPDAAGAPRELVATVFYPARDVRGYPVAPQMTPGAAEKFAQIDVHHAHPELPKSGVDWAATRTHSHVGAPASPVRRPVLLYSPGAADPRTLNTTLAEDLASRGYVVVSFDHPGETSEVEFPDGRVRTIALPADPRVDPAVFRAMIDTRLADAKFVLDRLAVLAGGGNPDVTGRALPRHLGRALDLRRVGAYGHSAGGTTAAELMYEDRRVDAAVNLEGYLDHGTGQPGQPGELLPVARHGVDRPLLLLGTDGYRDARYDSSWAAMLAHGGPTTHREVADATHWVFTDFAAMAPQFQAAGLMTREDRVRLVGAIGPARSVPLVRGLVGSFFDRALRR</sequence>
<accession>A0ABS2S3X6</accession>
<keyword evidence="6" id="KW-1185">Reference proteome</keyword>
<dbReference type="RefSeq" id="WP_239562129.1">
    <property type="nucleotide sequence ID" value="NZ_JAFBCL010000001.1"/>
</dbReference>
<evidence type="ECO:0000256" key="4">
    <source>
        <dbReference type="SAM" id="SignalP"/>
    </source>
</evidence>
<dbReference type="GO" id="GO:0016787">
    <property type="term" value="F:hydrolase activity"/>
    <property type="evidence" value="ECO:0007669"/>
    <property type="project" value="UniProtKB-KW"/>
</dbReference>
<organism evidence="5 6">
    <name type="scientific">Saccharothrix algeriensis</name>
    <dbReference type="NCBI Taxonomy" id="173560"/>
    <lineage>
        <taxon>Bacteria</taxon>
        <taxon>Bacillati</taxon>
        <taxon>Actinomycetota</taxon>
        <taxon>Actinomycetes</taxon>
        <taxon>Pseudonocardiales</taxon>
        <taxon>Pseudonocardiaceae</taxon>
        <taxon>Saccharothrix</taxon>
    </lineage>
</organism>
<keyword evidence="3" id="KW-0443">Lipid metabolism</keyword>
<proteinExistence type="predicted"/>
<keyword evidence="2" id="KW-0442">Lipid degradation</keyword>
<gene>
    <name evidence="5" type="ORF">JOE68_000888</name>
</gene>
<evidence type="ECO:0000313" key="6">
    <source>
        <dbReference type="Proteomes" id="UP001195724"/>
    </source>
</evidence>
<name>A0ABS2S3X6_9PSEU</name>
<dbReference type="Proteomes" id="UP001195724">
    <property type="component" value="Unassembled WGS sequence"/>
</dbReference>
<reference evidence="5 6" key="1">
    <citation type="submission" date="2021-01" db="EMBL/GenBank/DDBJ databases">
        <title>Sequencing the genomes of 1000 actinobacteria strains.</title>
        <authorList>
            <person name="Klenk H.-P."/>
        </authorList>
    </citation>
    <scope>NUCLEOTIDE SEQUENCE [LARGE SCALE GENOMIC DNA]</scope>
    <source>
        <strain evidence="5 6">DSM 44581</strain>
    </source>
</reference>
<dbReference type="InterPro" id="IPR029058">
    <property type="entry name" value="AB_hydrolase_fold"/>
</dbReference>
<keyword evidence="1 5" id="KW-0378">Hydrolase</keyword>
<evidence type="ECO:0000313" key="5">
    <source>
        <dbReference type="EMBL" id="MBM7810023.1"/>
    </source>
</evidence>
<evidence type="ECO:0000256" key="2">
    <source>
        <dbReference type="ARBA" id="ARBA00022963"/>
    </source>
</evidence>
<evidence type="ECO:0000256" key="1">
    <source>
        <dbReference type="ARBA" id="ARBA00022801"/>
    </source>
</evidence>
<dbReference type="EMBL" id="JAFBCL010000001">
    <property type="protein sequence ID" value="MBM7810023.1"/>
    <property type="molecule type" value="Genomic_DNA"/>
</dbReference>
<feature type="chain" id="PRO_5047052896" evidence="4">
    <location>
        <begin position="24"/>
        <end position="389"/>
    </location>
</feature>
<dbReference type="SUPFAM" id="SSF53474">
    <property type="entry name" value="alpha/beta-Hydrolases"/>
    <property type="match status" value="1"/>
</dbReference>
<dbReference type="PANTHER" id="PTHR10272">
    <property type="entry name" value="PLATELET-ACTIVATING FACTOR ACETYLHYDROLASE"/>
    <property type="match status" value="1"/>
</dbReference>
<keyword evidence="4" id="KW-0732">Signal</keyword>